<protein>
    <submittedName>
        <fullName evidence="1">Uncharacterized protein</fullName>
    </submittedName>
</protein>
<dbReference type="RefSeq" id="WP_032073051.1">
    <property type="nucleotide sequence ID" value="NZ_KP688397.1"/>
</dbReference>
<dbReference type="EMBL" id="KP688397">
    <property type="protein sequence ID" value="AJP18410.1"/>
    <property type="molecule type" value="Genomic_DNA"/>
</dbReference>
<sequence length="60" mass="6490">MDPKKKELAEMFIQSCIEQGLTMDESAELSAHILISAVSANGKSHTRIEIANLGSVEVDC</sequence>
<organism evidence="1">
    <name type="scientific">Vibrio parahaemolyticus</name>
    <dbReference type="NCBI Taxonomy" id="670"/>
    <lineage>
        <taxon>Bacteria</taxon>
        <taxon>Pseudomonadati</taxon>
        <taxon>Pseudomonadota</taxon>
        <taxon>Gammaproteobacteria</taxon>
        <taxon>Vibrionales</taxon>
        <taxon>Vibrionaceae</taxon>
        <taxon>Vibrio</taxon>
    </lineage>
</organism>
<dbReference type="AlphaFoldDB" id="A0A0C5H1P8"/>
<keyword evidence="1" id="KW-0614">Plasmid</keyword>
<name>A0A0C5H1P8_VIBPH</name>
<reference evidence="1" key="1">
    <citation type="journal article" date="2015" name="Antimicrob. Agents Chemother.">
        <title>Complete nucleotide sequence of a conjugative plasmid carrying bla(PER-1).</title>
        <authorList>
            <person name="Li R."/>
            <person name="Wong M.H."/>
            <person name="Zhou Y."/>
            <person name="Chan E.W."/>
            <person name="Chen S."/>
        </authorList>
    </citation>
    <scope>NUCLEOTIDE SEQUENCE</scope>
    <source>
        <strain evidence="1">V36</strain>
        <plasmid evidence="1">pVPH1</plasmid>
    </source>
</reference>
<geneLocation type="plasmid" evidence="1">
    <name>pVPH1</name>
</geneLocation>
<evidence type="ECO:0000313" key="1">
    <source>
        <dbReference type="EMBL" id="AJP18410.1"/>
    </source>
</evidence>
<proteinExistence type="predicted"/>
<accession>A0A0C5H1P8</accession>
<gene>
    <name evidence="1" type="ORF">pVPH1_0237</name>
</gene>